<dbReference type="FunFam" id="3.90.700.10:FF:000002">
    <property type="entry name" value="L-aspartate oxidase"/>
    <property type="match status" value="1"/>
</dbReference>
<evidence type="ECO:0000256" key="4">
    <source>
        <dbReference type="ARBA" id="ARBA00012173"/>
    </source>
</evidence>
<sequence length="440" mass="48245">RFLISFDTKNTPYIQTDILIIGSGVAGLRAAIEAARYAKALIITKDKLSESNTEQAQGGIAVVLSEGDSFERHIEDTLRVGSGLCNEKAVRILVEEGPLRIQELIQWGANFDKDDGRLSFTQEAGHNMRRIIHAKGDATGSELERILILKVEENSNIKILEYTFAIDLLHKDGSCFGAVVDIKNKGKKIIYAKKTILATGGIGQIYRETTNSIVATGCGMALAYLAGAQLMDMEFVQFHPTTLYIAGASRALISETVRGEGGMLKNKYGERFMFKYHQEGELAPRDVASRAILREMKETNDTHVYLDLAHLDSQFLKNRFPSIMETCSSFGIDIKKDLIPVRPTAHYMIGGIKIEINGSTNIRNLYACGETACSGLHGANRLASNSLLEGLVFGCRVGSSAGKSIKDGEKIETIPEIKSILDYGNSKELDIEDLKASLKS</sequence>
<comment type="similarity">
    <text evidence="3">Belongs to the FAD-dependent oxidoreductase 2 family. NadB subfamily.</text>
</comment>
<evidence type="ECO:0000256" key="5">
    <source>
        <dbReference type="ARBA" id="ARBA00022630"/>
    </source>
</evidence>
<comment type="pathway">
    <text evidence="2">Cofactor biosynthesis; NAD(+) biosynthesis; iminoaspartate from L-aspartate (oxidase route): step 1/1.</text>
</comment>
<dbReference type="PRINTS" id="PR00368">
    <property type="entry name" value="FADPNR"/>
</dbReference>
<dbReference type="Pfam" id="PF00890">
    <property type="entry name" value="FAD_binding_2"/>
    <property type="match status" value="1"/>
</dbReference>
<evidence type="ECO:0000256" key="6">
    <source>
        <dbReference type="ARBA" id="ARBA00022642"/>
    </source>
</evidence>
<dbReference type="SUPFAM" id="SSF51905">
    <property type="entry name" value="FAD/NAD(P)-binding domain"/>
    <property type="match status" value="1"/>
</dbReference>
<evidence type="ECO:0000256" key="7">
    <source>
        <dbReference type="ARBA" id="ARBA00022827"/>
    </source>
</evidence>
<dbReference type="EC" id="1.4.3.16" evidence="4"/>
<keyword evidence="7" id="KW-0274">FAD</keyword>
<dbReference type="GO" id="GO:0034628">
    <property type="term" value="P:'de novo' NAD+ biosynthetic process from L-aspartate"/>
    <property type="evidence" value="ECO:0007669"/>
    <property type="project" value="TreeGrafter"/>
</dbReference>
<evidence type="ECO:0000256" key="3">
    <source>
        <dbReference type="ARBA" id="ARBA00008562"/>
    </source>
</evidence>
<protein>
    <recommendedName>
        <fullName evidence="4">L-aspartate oxidase</fullName>
        <ecNumber evidence="4">1.4.3.16</ecNumber>
    </recommendedName>
</protein>
<dbReference type="EMBL" id="BARU01001823">
    <property type="protein sequence ID" value="GAH21088.1"/>
    <property type="molecule type" value="Genomic_DNA"/>
</dbReference>
<dbReference type="InterPro" id="IPR027477">
    <property type="entry name" value="Succ_DH/fumarate_Rdtase_cat_sf"/>
</dbReference>
<dbReference type="InterPro" id="IPR036188">
    <property type="entry name" value="FAD/NAD-bd_sf"/>
</dbReference>
<evidence type="ECO:0000259" key="9">
    <source>
        <dbReference type="Pfam" id="PF00890"/>
    </source>
</evidence>
<reference evidence="10" key="1">
    <citation type="journal article" date="2014" name="Front. Microbiol.">
        <title>High frequency of phylogenetically diverse reductive dehalogenase-homologous genes in deep subseafloor sedimentary metagenomes.</title>
        <authorList>
            <person name="Kawai M."/>
            <person name="Futagami T."/>
            <person name="Toyoda A."/>
            <person name="Takaki Y."/>
            <person name="Nishi S."/>
            <person name="Hori S."/>
            <person name="Arai W."/>
            <person name="Tsubouchi T."/>
            <person name="Morono Y."/>
            <person name="Uchiyama I."/>
            <person name="Ito T."/>
            <person name="Fujiyama A."/>
            <person name="Inagaki F."/>
            <person name="Takami H."/>
        </authorList>
    </citation>
    <scope>NUCLEOTIDE SEQUENCE</scope>
    <source>
        <strain evidence="10">Expedition CK06-06</strain>
    </source>
</reference>
<comment type="cofactor">
    <cofactor evidence="1">
        <name>FAD</name>
        <dbReference type="ChEBI" id="CHEBI:57692"/>
    </cofactor>
</comment>
<feature type="non-terminal residue" evidence="10">
    <location>
        <position position="1"/>
    </location>
</feature>
<name>X1FJY8_9ZZZZ</name>
<evidence type="ECO:0000256" key="2">
    <source>
        <dbReference type="ARBA" id="ARBA00004950"/>
    </source>
</evidence>
<accession>X1FJY8</accession>
<dbReference type="InterPro" id="IPR003953">
    <property type="entry name" value="FAD-dep_OxRdtase_2_FAD-bd"/>
</dbReference>
<dbReference type="InterPro" id="IPR005288">
    <property type="entry name" value="NadB"/>
</dbReference>
<evidence type="ECO:0000256" key="1">
    <source>
        <dbReference type="ARBA" id="ARBA00001974"/>
    </source>
</evidence>
<dbReference type="PANTHER" id="PTHR42716">
    <property type="entry name" value="L-ASPARTATE OXIDASE"/>
    <property type="match status" value="1"/>
</dbReference>
<proteinExistence type="inferred from homology"/>
<dbReference type="Gene3D" id="3.90.700.10">
    <property type="entry name" value="Succinate dehydrogenase/fumarate reductase flavoprotein, catalytic domain"/>
    <property type="match status" value="1"/>
</dbReference>
<dbReference type="Gene3D" id="3.50.50.60">
    <property type="entry name" value="FAD/NAD(P)-binding domain"/>
    <property type="match status" value="1"/>
</dbReference>
<dbReference type="UniPathway" id="UPA00253">
    <property type="reaction ID" value="UER00326"/>
</dbReference>
<comment type="caution">
    <text evidence="10">The sequence shown here is derived from an EMBL/GenBank/DDBJ whole genome shotgun (WGS) entry which is preliminary data.</text>
</comment>
<keyword evidence="6" id="KW-0662">Pyridine nucleotide biosynthesis</keyword>
<dbReference type="AlphaFoldDB" id="X1FJY8"/>
<gene>
    <name evidence="10" type="ORF">S03H2_04556</name>
</gene>
<dbReference type="PRINTS" id="PR00411">
    <property type="entry name" value="PNDRDTASEI"/>
</dbReference>
<keyword evidence="8" id="KW-0560">Oxidoreductase</keyword>
<evidence type="ECO:0000313" key="10">
    <source>
        <dbReference type="EMBL" id="GAH21088.1"/>
    </source>
</evidence>
<dbReference type="SUPFAM" id="SSF56425">
    <property type="entry name" value="Succinate dehydrogenase/fumarate reductase flavoprotein, catalytic domain"/>
    <property type="match status" value="1"/>
</dbReference>
<dbReference type="NCBIfam" id="TIGR00551">
    <property type="entry name" value="nadB"/>
    <property type="match status" value="1"/>
</dbReference>
<feature type="non-terminal residue" evidence="10">
    <location>
        <position position="440"/>
    </location>
</feature>
<feature type="domain" description="FAD-dependent oxidoreductase 2 FAD-binding" evidence="9">
    <location>
        <begin position="17"/>
        <end position="387"/>
    </location>
</feature>
<dbReference type="GO" id="GO:0008734">
    <property type="term" value="F:L-aspartate oxidase activity"/>
    <property type="evidence" value="ECO:0007669"/>
    <property type="project" value="UniProtKB-EC"/>
</dbReference>
<evidence type="ECO:0000256" key="8">
    <source>
        <dbReference type="ARBA" id="ARBA00023002"/>
    </source>
</evidence>
<organism evidence="10">
    <name type="scientific">marine sediment metagenome</name>
    <dbReference type="NCBI Taxonomy" id="412755"/>
    <lineage>
        <taxon>unclassified sequences</taxon>
        <taxon>metagenomes</taxon>
        <taxon>ecological metagenomes</taxon>
    </lineage>
</organism>
<dbReference type="PANTHER" id="PTHR42716:SF2">
    <property type="entry name" value="L-ASPARTATE OXIDASE, CHLOROPLASTIC"/>
    <property type="match status" value="1"/>
</dbReference>
<keyword evidence="5" id="KW-0285">Flavoprotein</keyword>